<dbReference type="PANTHER" id="PTHR37017:SF3">
    <property type="entry name" value="AB HYDROLASE-1 DOMAIN-CONTAINING PROTEIN"/>
    <property type="match status" value="1"/>
</dbReference>
<evidence type="ECO:0000256" key="1">
    <source>
        <dbReference type="SAM" id="Phobius"/>
    </source>
</evidence>
<dbReference type="Proteomes" id="UP000567885">
    <property type="component" value="Unassembled WGS sequence"/>
</dbReference>
<gene>
    <name evidence="3" type="ORF">FHETE_5324</name>
</gene>
<sequence>MTSNPSVIFVPGAWHTPEYWGKVISGMEAQKYRCIAVTLPTTQSTSTSINFSHDVKAVHDAISAETAQGFDVVVSAHSYGGVVASSAIKGLTQQSSDKASVINAKIGFVIGLFMVSTGFIYVGSSFLEALGGKPPPTWDADYENNLMTILADPVEMLYHDIPKEEAEGWVKKLTKNALTSSTEGYEAAYEGWKDVPAWLIMTKDDRAFPFVAQKMIARAAEKAGARLTKRELDSSHSPMLSRPTEIVDLLFEAIKAFTT</sequence>
<comment type="caution">
    <text evidence="3">The sequence shown here is derived from an EMBL/GenBank/DDBJ whole genome shotgun (WGS) entry which is preliminary data.</text>
</comment>
<dbReference type="PANTHER" id="PTHR37017">
    <property type="entry name" value="AB HYDROLASE-1 DOMAIN-CONTAINING PROTEIN-RELATED"/>
    <property type="match status" value="1"/>
</dbReference>
<dbReference type="InterPro" id="IPR052897">
    <property type="entry name" value="Sec-Metab_Biosynth_Hydrolase"/>
</dbReference>
<dbReference type="GO" id="GO:0016787">
    <property type="term" value="F:hydrolase activity"/>
    <property type="evidence" value="ECO:0007669"/>
    <property type="project" value="UniProtKB-KW"/>
</dbReference>
<evidence type="ECO:0000259" key="2">
    <source>
        <dbReference type="Pfam" id="PF12697"/>
    </source>
</evidence>
<dbReference type="AlphaFoldDB" id="A0A8H5WS73"/>
<keyword evidence="1" id="KW-1133">Transmembrane helix</keyword>
<dbReference type="EMBL" id="JAAGWQ010000094">
    <property type="protein sequence ID" value="KAF5668388.1"/>
    <property type="molecule type" value="Genomic_DNA"/>
</dbReference>
<dbReference type="InterPro" id="IPR029058">
    <property type="entry name" value="AB_hydrolase_fold"/>
</dbReference>
<proteinExistence type="predicted"/>
<dbReference type="Gene3D" id="3.40.50.1820">
    <property type="entry name" value="alpha/beta hydrolase"/>
    <property type="match status" value="1"/>
</dbReference>
<dbReference type="InterPro" id="IPR000073">
    <property type="entry name" value="AB_hydrolase_1"/>
</dbReference>
<keyword evidence="1" id="KW-0812">Transmembrane</keyword>
<keyword evidence="3" id="KW-0378">Hydrolase</keyword>
<keyword evidence="4" id="KW-1185">Reference proteome</keyword>
<name>A0A8H5WS73_FUSHE</name>
<dbReference type="Pfam" id="PF12697">
    <property type="entry name" value="Abhydrolase_6"/>
    <property type="match status" value="1"/>
</dbReference>
<reference evidence="3 4" key="1">
    <citation type="submission" date="2020-05" db="EMBL/GenBank/DDBJ databases">
        <title>Identification and distribution of gene clusters putatively required for synthesis of sphingolipid metabolism inhibitors in phylogenetically diverse species of the filamentous fungus Fusarium.</title>
        <authorList>
            <person name="Kim H.-S."/>
            <person name="Busman M."/>
            <person name="Brown D.W."/>
            <person name="Divon H."/>
            <person name="Uhlig S."/>
            <person name="Proctor R.H."/>
        </authorList>
    </citation>
    <scope>NUCLEOTIDE SEQUENCE [LARGE SCALE GENOMIC DNA]</scope>
    <source>
        <strain evidence="3 4">NRRL 20693</strain>
    </source>
</reference>
<organism evidence="3 4">
    <name type="scientific">Fusarium heterosporum</name>
    <dbReference type="NCBI Taxonomy" id="42747"/>
    <lineage>
        <taxon>Eukaryota</taxon>
        <taxon>Fungi</taxon>
        <taxon>Dikarya</taxon>
        <taxon>Ascomycota</taxon>
        <taxon>Pezizomycotina</taxon>
        <taxon>Sordariomycetes</taxon>
        <taxon>Hypocreomycetidae</taxon>
        <taxon>Hypocreales</taxon>
        <taxon>Nectriaceae</taxon>
        <taxon>Fusarium</taxon>
        <taxon>Fusarium heterosporum species complex</taxon>
    </lineage>
</organism>
<feature type="transmembrane region" description="Helical" evidence="1">
    <location>
        <begin position="106"/>
        <end position="127"/>
    </location>
</feature>
<evidence type="ECO:0000313" key="4">
    <source>
        <dbReference type="Proteomes" id="UP000567885"/>
    </source>
</evidence>
<feature type="domain" description="AB hydrolase-1" evidence="2">
    <location>
        <begin position="7"/>
        <end position="248"/>
    </location>
</feature>
<dbReference type="SUPFAM" id="SSF53474">
    <property type="entry name" value="alpha/beta-Hydrolases"/>
    <property type="match status" value="1"/>
</dbReference>
<accession>A0A8H5WS73</accession>
<keyword evidence="1" id="KW-0472">Membrane</keyword>
<evidence type="ECO:0000313" key="3">
    <source>
        <dbReference type="EMBL" id="KAF5668388.1"/>
    </source>
</evidence>
<protein>
    <submittedName>
        <fullName evidence="3">Alpha beta-hydrolase</fullName>
    </submittedName>
</protein>
<dbReference type="OrthoDB" id="408373at2759"/>